<protein>
    <submittedName>
        <fullName evidence="2">Uncharacterized protein</fullName>
    </submittedName>
</protein>
<keyword evidence="1" id="KW-1133">Transmembrane helix</keyword>
<feature type="transmembrane region" description="Helical" evidence="1">
    <location>
        <begin position="39"/>
        <end position="65"/>
    </location>
</feature>
<reference evidence="2 3" key="1">
    <citation type="submission" date="2018-06" db="EMBL/GenBank/DDBJ databases">
        <title>Comparative genomics of Brasilonema spp. strains.</title>
        <authorList>
            <person name="Alvarenga D.O."/>
            <person name="Fiore M.F."/>
            <person name="Varani A.M."/>
        </authorList>
    </citation>
    <scope>NUCLEOTIDE SEQUENCE [LARGE SCALE GENOMIC DNA]</scope>
    <source>
        <strain evidence="2 3">CENA114</strain>
    </source>
</reference>
<evidence type="ECO:0000256" key="1">
    <source>
        <dbReference type="SAM" id="Phobius"/>
    </source>
</evidence>
<keyword evidence="1" id="KW-0812">Transmembrane</keyword>
<keyword evidence="3" id="KW-1185">Reference proteome</keyword>
<evidence type="ECO:0000313" key="2">
    <source>
        <dbReference type="EMBL" id="QDL10973.1"/>
    </source>
</evidence>
<keyword evidence="1" id="KW-0472">Membrane</keyword>
<dbReference type="AlphaFoldDB" id="A0A856MI99"/>
<evidence type="ECO:0000313" key="3">
    <source>
        <dbReference type="Proteomes" id="UP000503129"/>
    </source>
</evidence>
<organism evidence="2 3">
    <name type="scientific">Brasilonema sennae CENA114</name>
    <dbReference type="NCBI Taxonomy" id="415709"/>
    <lineage>
        <taxon>Bacteria</taxon>
        <taxon>Bacillati</taxon>
        <taxon>Cyanobacteriota</taxon>
        <taxon>Cyanophyceae</taxon>
        <taxon>Nostocales</taxon>
        <taxon>Scytonemataceae</taxon>
        <taxon>Brasilonema</taxon>
        <taxon>Bromeliae group (in: Brasilonema)</taxon>
    </lineage>
</organism>
<accession>A0A856MI99</accession>
<dbReference type="KEGG" id="bsen:DP114_26425"/>
<gene>
    <name evidence="2" type="ORF">DP114_26425</name>
</gene>
<sequence length="96" mass="10668">MLLLLKSSVCLWRFSCPSLKGTVERTGSENPAKKRHHELLILTWFVFGLTALLFIPVCVLLHKLLGREDTLYLTAAILTRVLSGVLQSFAAKTSSP</sequence>
<dbReference type="Proteomes" id="UP000503129">
    <property type="component" value="Chromosome"/>
</dbReference>
<name>A0A856MI99_9CYAN</name>
<dbReference type="EMBL" id="CP030118">
    <property type="protein sequence ID" value="QDL10973.1"/>
    <property type="molecule type" value="Genomic_DNA"/>
</dbReference>
<proteinExistence type="predicted"/>